<dbReference type="Gene3D" id="3.60.21.10">
    <property type="match status" value="1"/>
</dbReference>
<sequence length="429" mass="47458">MIKYPSPKTPFTIVLFLLISLSLSLTGCQNHSVPFGATGQTGQKEPAPIPVSEPKSELITQKETITLTALGDILMHNTLIWSGGQPDGSYAFNFFGAVRDLMEEGDYCTTNLEAALAGPEKGYTGYPLFNSPDGIADHLKSYGVDGVVTANNHILDQGYQGAVRTVDVLEKAGLDVLGIRKSPEDSGYFIKDIRGIKVGYLAYTYGTNGLSLPSEHQYFINMLEKERILQNIHQLRPQVDLLILVLHWGVEYSTRPTEEQRTLAQEFLTEGADAIIGSHPHVIQPVEYFNIGGKKRFVAYSIGNFIGDQRGQERNSGVILQLKFNIEKIIQPGKSESFASKETSDTASEGNSGTLISLTTALEEVELIPTYSHSYTKGGRQQFRVIPVEKTIEKIKDNEEEVFTGNDLPLLENVLKTTRERLNQLTLKE</sequence>
<dbReference type="PANTHER" id="PTHR33393:SF12">
    <property type="entry name" value="CAPSULE BIOSYNTHESIS PROTEIN CAPA"/>
    <property type="match status" value="1"/>
</dbReference>
<comment type="similarity">
    <text evidence="1">Belongs to the CapA family.</text>
</comment>
<evidence type="ECO:0000313" key="4">
    <source>
        <dbReference type="Proteomes" id="UP000553059"/>
    </source>
</evidence>
<evidence type="ECO:0000259" key="2">
    <source>
        <dbReference type="SMART" id="SM00854"/>
    </source>
</evidence>
<dbReference type="InterPro" id="IPR052169">
    <property type="entry name" value="CW_Biosynth-Accessory"/>
</dbReference>
<gene>
    <name evidence="3" type="ORF">GX523_10470</name>
</gene>
<dbReference type="InterPro" id="IPR029052">
    <property type="entry name" value="Metallo-depent_PP-like"/>
</dbReference>
<dbReference type="InterPro" id="IPR019079">
    <property type="entry name" value="Capsule_synth_CapA"/>
</dbReference>
<dbReference type="AlphaFoldDB" id="A0A7C6Z4T4"/>
<organism evidence="3 4">
    <name type="scientific">Desulfitobacterium dehalogenans</name>
    <dbReference type="NCBI Taxonomy" id="36854"/>
    <lineage>
        <taxon>Bacteria</taxon>
        <taxon>Bacillati</taxon>
        <taxon>Bacillota</taxon>
        <taxon>Clostridia</taxon>
        <taxon>Eubacteriales</taxon>
        <taxon>Desulfitobacteriaceae</taxon>
        <taxon>Desulfitobacterium</taxon>
    </lineage>
</organism>
<accession>A0A7C6Z4T4</accession>
<dbReference type="SMART" id="SM00854">
    <property type="entry name" value="PGA_cap"/>
    <property type="match status" value="1"/>
</dbReference>
<name>A0A7C6Z4T4_9FIRM</name>
<reference evidence="3 4" key="1">
    <citation type="journal article" date="2020" name="Biotechnol. Biofuels">
        <title>New insights from the biogas microbiome by comprehensive genome-resolved metagenomics of nearly 1600 species originating from multiple anaerobic digesters.</title>
        <authorList>
            <person name="Campanaro S."/>
            <person name="Treu L."/>
            <person name="Rodriguez-R L.M."/>
            <person name="Kovalovszki A."/>
            <person name="Ziels R.M."/>
            <person name="Maus I."/>
            <person name="Zhu X."/>
            <person name="Kougias P.G."/>
            <person name="Basile A."/>
            <person name="Luo G."/>
            <person name="Schluter A."/>
            <person name="Konstantinidis K.T."/>
            <person name="Angelidaki I."/>
        </authorList>
    </citation>
    <scope>NUCLEOTIDE SEQUENCE [LARGE SCALE GENOMIC DNA]</scope>
    <source>
        <strain evidence="3">AS05jafATM_4</strain>
    </source>
</reference>
<protein>
    <submittedName>
        <fullName evidence="3">CapA family protein</fullName>
    </submittedName>
</protein>
<evidence type="ECO:0000313" key="3">
    <source>
        <dbReference type="EMBL" id="HHY27145.1"/>
    </source>
</evidence>
<dbReference type="SUPFAM" id="SSF56300">
    <property type="entry name" value="Metallo-dependent phosphatases"/>
    <property type="match status" value="1"/>
</dbReference>
<feature type="domain" description="Capsule synthesis protein CapA" evidence="2">
    <location>
        <begin position="66"/>
        <end position="309"/>
    </location>
</feature>
<dbReference type="PANTHER" id="PTHR33393">
    <property type="entry name" value="POLYGLUTAMINE SYNTHESIS ACCESSORY PROTEIN RV0574C-RELATED"/>
    <property type="match status" value="1"/>
</dbReference>
<dbReference type="EMBL" id="DUTF01000238">
    <property type="protein sequence ID" value="HHY27145.1"/>
    <property type="molecule type" value="Genomic_DNA"/>
</dbReference>
<dbReference type="CDD" id="cd07381">
    <property type="entry name" value="MPP_CapA"/>
    <property type="match status" value="1"/>
</dbReference>
<comment type="caution">
    <text evidence="3">The sequence shown here is derived from an EMBL/GenBank/DDBJ whole genome shotgun (WGS) entry which is preliminary data.</text>
</comment>
<dbReference type="Proteomes" id="UP000553059">
    <property type="component" value="Unassembled WGS sequence"/>
</dbReference>
<dbReference type="Pfam" id="PF09587">
    <property type="entry name" value="PGA_cap"/>
    <property type="match status" value="1"/>
</dbReference>
<dbReference type="PROSITE" id="PS51257">
    <property type="entry name" value="PROKAR_LIPOPROTEIN"/>
    <property type="match status" value="1"/>
</dbReference>
<evidence type="ECO:0000256" key="1">
    <source>
        <dbReference type="ARBA" id="ARBA00005662"/>
    </source>
</evidence>
<proteinExistence type="inferred from homology"/>